<name>A0A1X1QYX1_MYCFA</name>
<accession>A0A1X1QYX1</accession>
<proteinExistence type="predicted"/>
<dbReference type="Proteomes" id="UP000193484">
    <property type="component" value="Unassembled WGS sequence"/>
</dbReference>
<protein>
    <submittedName>
        <fullName evidence="1">Uncharacterized protein</fullName>
    </submittedName>
</protein>
<keyword evidence="2" id="KW-1185">Reference proteome</keyword>
<reference evidence="1 2" key="1">
    <citation type="submission" date="2016-01" db="EMBL/GenBank/DDBJ databases">
        <title>The new phylogeny of the genus Mycobacterium.</title>
        <authorList>
            <person name="Tarcisio F."/>
            <person name="Conor M."/>
            <person name="Antonella G."/>
            <person name="Elisabetta G."/>
            <person name="Giulia F.S."/>
            <person name="Sara T."/>
            <person name="Anna F."/>
            <person name="Clotilde B."/>
            <person name="Roberto B."/>
            <person name="Veronica D.S."/>
            <person name="Fabio R."/>
            <person name="Monica P."/>
            <person name="Olivier J."/>
            <person name="Enrico T."/>
            <person name="Nicola S."/>
        </authorList>
    </citation>
    <scope>NUCLEOTIDE SEQUENCE [LARGE SCALE GENOMIC DNA]</scope>
    <source>
        <strain evidence="1 2">DSM 44179</strain>
    </source>
</reference>
<dbReference type="RefSeq" id="WP_085100442.1">
    <property type="nucleotide sequence ID" value="NZ_AP022603.1"/>
</dbReference>
<organism evidence="1 2">
    <name type="scientific">Mycolicibacterium fallax</name>
    <name type="common">Mycobacterium fallax</name>
    <dbReference type="NCBI Taxonomy" id="1793"/>
    <lineage>
        <taxon>Bacteria</taxon>
        <taxon>Bacillati</taxon>
        <taxon>Actinomycetota</taxon>
        <taxon>Actinomycetes</taxon>
        <taxon>Mycobacteriales</taxon>
        <taxon>Mycobacteriaceae</taxon>
        <taxon>Mycolicibacterium</taxon>
    </lineage>
</organism>
<evidence type="ECO:0000313" key="2">
    <source>
        <dbReference type="Proteomes" id="UP000193484"/>
    </source>
</evidence>
<gene>
    <name evidence="1" type="ORF">AWC04_18975</name>
</gene>
<comment type="caution">
    <text evidence="1">The sequence shown here is derived from an EMBL/GenBank/DDBJ whole genome shotgun (WGS) entry which is preliminary data.</text>
</comment>
<dbReference type="EMBL" id="LQOJ01000073">
    <property type="protein sequence ID" value="ORU96667.1"/>
    <property type="molecule type" value="Genomic_DNA"/>
</dbReference>
<dbReference type="STRING" id="1793.AWC04_18975"/>
<evidence type="ECO:0000313" key="1">
    <source>
        <dbReference type="EMBL" id="ORU96667.1"/>
    </source>
</evidence>
<sequence length="92" mass="9752">MGGIVSWWDGVELWLTGRGFLLQVVVVMPVVLALAYGLAVLADVALGNGIRLLHSIRSTEGASVVNGMPRSRVTLALIALLLLVVVAWLISC</sequence>
<dbReference type="AlphaFoldDB" id="A0A1X1QYX1"/>